<evidence type="ECO:0000313" key="1">
    <source>
        <dbReference type="EMBL" id="QJA89865.1"/>
    </source>
</evidence>
<gene>
    <name evidence="1" type="ORF">MM415B02488_0003</name>
</gene>
<accession>A0A6M3L9K9</accession>
<organism evidence="1">
    <name type="scientific">viral metagenome</name>
    <dbReference type="NCBI Taxonomy" id="1070528"/>
    <lineage>
        <taxon>unclassified sequences</taxon>
        <taxon>metagenomes</taxon>
        <taxon>organismal metagenomes</taxon>
    </lineage>
</organism>
<protein>
    <submittedName>
        <fullName evidence="1">Uncharacterized protein</fullName>
    </submittedName>
</protein>
<name>A0A6M3L9K9_9ZZZZ</name>
<dbReference type="AlphaFoldDB" id="A0A6M3L9K9"/>
<proteinExistence type="predicted"/>
<dbReference type="EMBL" id="MT142874">
    <property type="protein sequence ID" value="QJA89865.1"/>
    <property type="molecule type" value="Genomic_DNA"/>
</dbReference>
<sequence length="61" mass="6909">MPYYRITAYDFDNTKEVIGEDEDADIILDSVETCMQDLFDGSIRSLVVSRITGKAGMRDDL</sequence>
<reference evidence="1" key="1">
    <citation type="submission" date="2020-03" db="EMBL/GenBank/DDBJ databases">
        <title>The deep terrestrial virosphere.</title>
        <authorList>
            <person name="Holmfeldt K."/>
            <person name="Nilsson E."/>
            <person name="Simone D."/>
            <person name="Lopez-Fernandez M."/>
            <person name="Wu X."/>
            <person name="de Brujin I."/>
            <person name="Lundin D."/>
            <person name="Andersson A."/>
            <person name="Bertilsson S."/>
            <person name="Dopson M."/>
        </authorList>
    </citation>
    <scope>NUCLEOTIDE SEQUENCE</scope>
    <source>
        <strain evidence="1">MM415B02488</strain>
    </source>
</reference>